<dbReference type="AlphaFoldDB" id="A0A836BMQ0"/>
<dbReference type="OrthoDB" id="548923at2759"/>
<gene>
    <name evidence="3" type="ORF">HYH03_018866</name>
</gene>
<sequence length="960" mass="96223">MAEAALPTPGGLAALKLTADQADRFQDDPHFFTWLDDWIGKKDEDSVIEDAFATLTDYGLQYEFSSKQAAADQQAQAQGQGQGQAAAAAKGVRPEAGRPLSDDAMAETPSSAPPPGLAAGGDPTAGPAGPGPSGANRSDPMVASWQYPHLPERATAGGGGGNAAAPASSSGGPASPATAGSSGSHPHPHPHPEGGHSGSTGPAPSFARSSATASASDSHGHSYAPASSPPTASQAALQPPPPLQPSLLHQQEGLFVPNPFTAPPPAGPLGGAAGAFDLTSIALPAPRPGLAALAGAAGAGGGGASALGFLADLQGFLALETATSAGSSLHSLDSSLGSGSSFARFPSHGTVSSYVGAPLPPTAAAAAQQRPDVAGAPVGPAAAAAATGLAAPPVGLAGTSITSVPSLEQLIAKALYGRDSTGSGFSRRSGTGLGNGNGNGNGNGTTPSGVPTPAAGPSALAVDRLPSGDASGPGLNFARSSGELGSACSDGGLDNCNGGGSGPLSPLLGTLGGPSTSGRALGLSSRFQRKSSSSVLSSGGAANHQPPTANHRNGIHVQLHHVHVAGAHHHNHNHHGGRGGGGARDGGPGGAGNAGRGSGMTATGKPTRTAKSKALFAALEAEVAGKLGELEALQSDNVALKQRVEILEVAVERQNMVLGLMRAAGDAGPSGDAGPLAALASLARPPGEGVSAVPEPGPGSLSLVNGAAMLPSGRVADAFVFAPSGPQAAALVDWARNGSMQTYIDWYKGHLQELSLALLALDDVNGGPNSVAEARLVKIVADAAVRTALVCIFQPLTHLKLKGLNLETMVYQEPSDAHWIDVIKFMTVGPQQVAEMETLFNSYVQLHGSFKSELQDTQRELAELVAESDTLSHEVCSRQAIEMSLRQSALLQRVRAILQKTHLLYSCTIGVAAMRILKPKEFAKCCVQSYPHYPCGPSLMRACAQMRAAKCFGQLPPGCC</sequence>
<name>A0A836BMQ0_9CHLO</name>
<evidence type="ECO:0000313" key="3">
    <source>
        <dbReference type="EMBL" id="KAG2482185.1"/>
    </source>
</evidence>
<evidence type="ECO:0000313" key="4">
    <source>
        <dbReference type="Proteomes" id="UP000612055"/>
    </source>
</evidence>
<proteinExistence type="predicted"/>
<feature type="compositionally biased region" description="Basic residues" evidence="2">
    <location>
        <begin position="567"/>
        <end position="577"/>
    </location>
</feature>
<feature type="compositionally biased region" description="Low complexity" evidence="2">
    <location>
        <begin position="68"/>
        <end position="89"/>
    </location>
</feature>
<protein>
    <submittedName>
        <fullName evidence="3">Uncharacterized protein</fullName>
    </submittedName>
</protein>
<feature type="compositionally biased region" description="Gly residues" evidence="2">
    <location>
        <begin position="431"/>
        <end position="443"/>
    </location>
</feature>
<organism evidence="3 4">
    <name type="scientific">Edaphochlamys debaryana</name>
    <dbReference type="NCBI Taxonomy" id="47281"/>
    <lineage>
        <taxon>Eukaryota</taxon>
        <taxon>Viridiplantae</taxon>
        <taxon>Chlorophyta</taxon>
        <taxon>core chlorophytes</taxon>
        <taxon>Chlorophyceae</taxon>
        <taxon>CS clade</taxon>
        <taxon>Chlamydomonadales</taxon>
        <taxon>Chlamydomonadales incertae sedis</taxon>
        <taxon>Edaphochlamys</taxon>
    </lineage>
</organism>
<feature type="compositionally biased region" description="Low complexity" evidence="2">
    <location>
        <begin position="419"/>
        <end position="430"/>
    </location>
</feature>
<feature type="compositionally biased region" description="Low complexity" evidence="2">
    <location>
        <begin position="507"/>
        <end position="538"/>
    </location>
</feature>
<feature type="region of interest" description="Disordered" evidence="2">
    <location>
        <begin position="507"/>
        <end position="552"/>
    </location>
</feature>
<reference evidence="3" key="1">
    <citation type="journal article" date="2020" name="bioRxiv">
        <title>Comparative genomics of Chlamydomonas.</title>
        <authorList>
            <person name="Craig R.J."/>
            <person name="Hasan A.R."/>
            <person name="Ness R.W."/>
            <person name="Keightley P.D."/>
        </authorList>
    </citation>
    <scope>NUCLEOTIDE SEQUENCE</scope>
    <source>
        <strain evidence="3">CCAP 11/70</strain>
    </source>
</reference>
<feature type="compositionally biased region" description="Low complexity" evidence="2">
    <location>
        <begin position="224"/>
        <end position="237"/>
    </location>
</feature>
<comment type="caution">
    <text evidence="3">The sequence shown here is derived from an EMBL/GenBank/DDBJ whole genome shotgun (WGS) entry which is preliminary data.</text>
</comment>
<dbReference type="Proteomes" id="UP000612055">
    <property type="component" value="Unassembled WGS sequence"/>
</dbReference>
<feature type="compositionally biased region" description="Low complexity" evidence="2">
    <location>
        <begin position="163"/>
        <end position="185"/>
    </location>
</feature>
<accession>A0A836BMQ0</accession>
<feature type="region of interest" description="Disordered" evidence="2">
    <location>
        <begin position="419"/>
        <end position="478"/>
    </location>
</feature>
<feature type="coiled-coil region" evidence="1">
    <location>
        <begin position="847"/>
        <end position="874"/>
    </location>
</feature>
<feature type="coiled-coil region" evidence="1">
    <location>
        <begin position="616"/>
        <end position="650"/>
    </location>
</feature>
<dbReference type="EMBL" id="JAEHOE010000248">
    <property type="protein sequence ID" value="KAG2482185.1"/>
    <property type="molecule type" value="Genomic_DNA"/>
</dbReference>
<feature type="compositionally biased region" description="Low complexity" evidence="2">
    <location>
        <begin position="199"/>
        <end position="217"/>
    </location>
</feature>
<feature type="region of interest" description="Disordered" evidence="2">
    <location>
        <begin position="567"/>
        <end position="607"/>
    </location>
</feature>
<feature type="compositionally biased region" description="Gly residues" evidence="2">
    <location>
        <begin position="578"/>
        <end position="598"/>
    </location>
</feature>
<feature type="region of interest" description="Disordered" evidence="2">
    <location>
        <begin position="66"/>
        <end position="247"/>
    </location>
</feature>
<keyword evidence="1" id="KW-0175">Coiled coil</keyword>
<evidence type="ECO:0000256" key="1">
    <source>
        <dbReference type="SAM" id="Coils"/>
    </source>
</evidence>
<keyword evidence="4" id="KW-1185">Reference proteome</keyword>
<evidence type="ECO:0000256" key="2">
    <source>
        <dbReference type="SAM" id="MobiDB-lite"/>
    </source>
</evidence>